<name>A0A6S7H4T9_PARCT</name>
<evidence type="ECO:0000313" key="2">
    <source>
        <dbReference type="Proteomes" id="UP001152795"/>
    </source>
</evidence>
<proteinExistence type="predicted"/>
<dbReference type="SUPFAM" id="SSF57716">
    <property type="entry name" value="Glucocorticoid receptor-like (DNA-binding domain)"/>
    <property type="match status" value="1"/>
</dbReference>
<protein>
    <submittedName>
        <fullName evidence="1">PREDICTED: uncharacterized protein LOC107339937</fullName>
    </submittedName>
</protein>
<dbReference type="EMBL" id="CACRXK020003895">
    <property type="protein sequence ID" value="CAB4000685.1"/>
    <property type="molecule type" value="Genomic_DNA"/>
</dbReference>
<keyword evidence="2" id="KW-1185">Reference proteome</keyword>
<reference evidence="1" key="1">
    <citation type="submission" date="2020-04" db="EMBL/GenBank/DDBJ databases">
        <authorList>
            <person name="Alioto T."/>
            <person name="Alioto T."/>
            <person name="Gomez Garrido J."/>
        </authorList>
    </citation>
    <scope>NUCLEOTIDE SEQUENCE</scope>
    <source>
        <strain evidence="1">A484AB</strain>
    </source>
</reference>
<accession>A0A6S7H4T9</accession>
<dbReference type="Gene3D" id="2.10.110.10">
    <property type="entry name" value="Cysteine Rich Protein"/>
    <property type="match status" value="1"/>
</dbReference>
<dbReference type="OrthoDB" id="5945546at2759"/>
<evidence type="ECO:0000313" key="1">
    <source>
        <dbReference type="EMBL" id="CAB4000685.1"/>
    </source>
</evidence>
<dbReference type="AlphaFoldDB" id="A0A6S7H4T9"/>
<organism evidence="1 2">
    <name type="scientific">Paramuricea clavata</name>
    <name type="common">Red gorgonian</name>
    <name type="synonym">Violescent sea-whip</name>
    <dbReference type="NCBI Taxonomy" id="317549"/>
    <lineage>
        <taxon>Eukaryota</taxon>
        <taxon>Metazoa</taxon>
        <taxon>Cnidaria</taxon>
        <taxon>Anthozoa</taxon>
        <taxon>Octocorallia</taxon>
        <taxon>Malacalcyonacea</taxon>
        <taxon>Plexauridae</taxon>
        <taxon>Paramuricea</taxon>
    </lineage>
</organism>
<dbReference type="Proteomes" id="UP001152795">
    <property type="component" value="Unassembled WGS sequence"/>
</dbReference>
<comment type="caution">
    <text evidence="1">The sequence shown here is derived from an EMBL/GenBank/DDBJ whole genome shotgun (WGS) entry which is preliminary data.</text>
</comment>
<gene>
    <name evidence="1" type="ORF">PACLA_8A024114</name>
</gene>
<sequence>MAKSNLAVSEKDIHLSENTPPPAYDEIFPSSDLPPPYPLPYEKHEIFDKTLLPDSQNIVSSSQVREEIRCSTCFDPIREDTDKKRSGDLVQDGIKSYHYECYIKSRGPKCDHCCFALIPWPNKRLSGRWVTYENKRYHEECYEREAGPRCSLCCNVIVEKPQEGYSGNWRWQNGKRYHDECFMKTIYNEIRAKNS</sequence>